<dbReference type="AlphaFoldDB" id="A0A238U9U6"/>
<accession>A0A238U9U6</accession>
<organism evidence="2 3">
    <name type="scientific">Tenacibaculum jejuense</name>
    <dbReference type="NCBI Taxonomy" id="584609"/>
    <lineage>
        <taxon>Bacteria</taxon>
        <taxon>Pseudomonadati</taxon>
        <taxon>Bacteroidota</taxon>
        <taxon>Flavobacteriia</taxon>
        <taxon>Flavobacteriales</taxon>
        <taxon>Flavobacteriaceae</taxon>
        <taxon>Tenacibaculum</taxon>
    </lineage>
</organism>
<evidence type="ECO:0000313" key="3">
    <source>
        <dbReference type="Proteomes" id="UP000215214"/>
    </source>
</evidence>
<evidence type="ECO:0000256" key="1">
    <source>
        <dbReference type="SAM" id="MobiDB-lite"/>
    </source>
</evidence>
<keyword evidence="3" id="KW-1185">Reference proteome</keyword>
<dbReference type="KEGG" id="tje:TJEJU_2151"/>
<dbReference type="Gene3D" id="1.25.40.10">
    <property type="entry name" value="Tetratricopeptide repeat domain"/>
    <property type="match status" value="1"/>
</dbReference>
<feature type="compositionally biased region" description="Basic residues" evidence="1">
    <location>
        <begin position="158"/>
        <end position="183"/>
    </location>
</feature>
<gene>
    <name evidence="2" type="ORF">TJEJU_2151</name>
</gene>
<feature type="region of interest" description="Disordered" evidence="1">
    <location>
        <begin position="152"/>
        <end position="183"/>
    </location>
</feature>
<dbReference type="SUPFAM" id="SSF48452">
    <property type="entry name" value="TPR-like"/>
    <property type="match status" value="1"/>
</dbReference>
<dbReference type="Proteomes" id="UP000215214">
    <property type="component" value="Chromosome TJEJU"/>
</dbReference>
<dbReference type="InterPro" id="IPR011990">
    <property type="entry name" value="TPR-like_helical_dom_sf"/>
</dbReference>
<dbReference type="EMBL" id="LT899436">
    <property type="protein sequence ID" value="SNR15845.1"/>
    <property type="molecule type" value="Genomic_DNA"/>
</dbReference>
<dbReference type="OrthoDB" id="1122255at2"/>
<protein>
    <submittedName>
        <fullName evidence="2">Uncharacterized protein</fullName>
    </submittedName>
</protein>
<proteinExistence type="predicted"/>
<evidence type="ECO:0000313" key="2">
    <source>
        <dbReference type="EMBL" id="SNR15845.1"/>
    </source>
</evidence>
<reference evidence="2 3" key="1">
    <citation type="submission" date="2017-07" db="EMBL/GenBank/DDBJ databases">
        <authorList>
            <person name="Sun Z.S."/>
            <person name="Albrecht U."/>
            <person name="Echele G."/>
            <person name="Lee C.C."/>
        </authorList>
    </citation>
    <scope>NUCLEOTIDE SEQUENCE [LARGE SCALE GENOMIC DNA]</scope>
    <source>
        <strain evidence="3">type strain: KCTC 22618</strain>
    </source>
</reference>
<dbReference type="RefSeq" id="WP_095075056.1">
    <property type="nucleotide sequence ID" value="NZ_LT899436.1"/>
</dbReference>
<name>A0A238U9U6_9FLAO</name>
<sequence>MKTLTNNYIFKALDAYPYDLEEAMEALTYALAYDEKNTMVLGLLGRINAESLYDYEKAKSYFAEALAEDINAFHIYPHYVNVLLWNEDLDEAEKLIDFALKIKGSDKAVLYVSKARLFEQKRSYQKALDFLKEAKIHTYNDSFMYTINQHKDRIKDKVPRKKKKTKKKEKKKEAKAKKNKKKK</sequence>